<keyword evidence="1" id="KW-1133">Transmembrane helix</keyword>
<keyword evidence="1" id="KW-0812">Transmembrane</keyword>
<evidence type="ECO:0008006" key="4">
    <source>
        <dbReference type="Google" id="ProtNLM"/>
    </source>
</evidence>
<protein>
    <recommendedName>
        <fullName evidence="4">DoxX family protein</fullName>
    </recommendedName>
</protein>
<name>A0A3N6M7Y1_NATCH</name>
<evidence type="ECO:0000313" key="2">
    <source>
        <dbReference type="EMBL" id="RQG92280.1"/>
    </source>
</evidence>
<accession>A0A3N6M7Y1</accession>
<sequence>MSLTASGSPQLDVLRIVLGLLYAVGALVHGYFALVTPDLYLVFADMALVTTYRELWLAVVVPNLGVLLPAVILLEAGIAVAILWRGRTVTVANLVGGCFQLGLVLSGPWGVINLGLAAVHFYLARLEFPRPAIPLNTRI</sequence>
<feature type="transmembrane region" description="Helical" evidence="1">
    <location>
        <begin position="55"/>
        <end position="84"/>
    </location>
</feature>
<evidence type="ECO:0000313" key="3">
    <source>
        <dbReference type="Proteomes" id="UP000282323"/>
    </source>
</evidence>
<dbReference type="Proteomes" id="UP000282323">
    <property type="component" value="Unassembled WGS sequence"/>
</dbReference>
<keyword evidence="1" id="KW-0472">Membrane</keyword>
<reference evidence="2 3" key="1">
    <citation type="submission" date="2018-10" db="EMBL/GenBank/DDBJ databases">
        <title>Natrarchaeobius chitinivorans gen. nov., sp. nov., and Natrarchaeobius haloalkaliphilus sp. nov., alkaliphilic, chitin-utilizing haloarchaea from hypersaline alkaline lakes.</title>
        <authorList>
            <person name="Sorokin D.Y."/>
            <person name="Elcheninov A.G."/>
            <person name="Kostrikina N.A."/>
            <person name="Bale N.J."/>
            <person name="Sinninghe Damste J.S."/>
            <person name="Khijniak T.V."/>
            <person name="Kublanov I.V."/>
            <person name="Toshchakov S.V."/>
        </authorList>
    </citation>
    <scope>NUCLEOTIDE SEQUENCE [LARGE SCALE GENOMIC DNA]</scope>
    <source>
        <strain evidence="2 3">AArcht4T</strain>
    </source>
</reference>
<organism evidence="2 3">
    <name type="scientific">Natrarchaeobius chitinivorans</name>
    <dbReference type="NCBI Taxonomy" id="1679083"/>
    <lineage>
        <taxon>Archaea</taxon>
        <taxon>Methanobacteriati</taxon>
        <taxon>Methanobacteriota</taxon>
        <taxon>Stenosarchaea group</taxon>
        <taxon>Halobacteria</taxon>
        <taxon>Halobacteriales</taxon>
        <taxon>Natrialbaceae</taxon>
        <taxon>Natrarchaeobius</taxon>
    </lineage>
</organism>
<gene>
    <name evidence="2" type="ORF">EA473_17415</name>
</gene>
<proteinExistence type="predicted"/>
<evidence type="ECO:0000256" key="1">
    <source>
        <dbReference type="SAM" id="Phobius"/>
    </source>
</evidence>
<keyword evidence="3" id="KW-1185">Reference proteome</keyword>
<comment type="caution">
    <text evidence="2">The sequence shown here is derived from an EMBL/GenBank/DDBJ whole genome shotgun (WGS) entry which is preliminary data.</text>
</comment>
<feature type="transmembrane region" description="Helical" evidence="1">
    <location>
        <begin position="20"/>
        <end position="43"/>
    </location>
</feature>
<dbReference type="AlphaFoldDB" id="A0A3N6M7Y1"/>
<dbReference type="EMBL" id="REGA01000017">
    <property type="protein sequence ID" value="RQG92280.1"/>
    <property type="molecule type" value="Genomic_DNA"/>
</dbReference>